<dbReference type="AlphaFoldDB" id="A0AAG5CPJ8"/>
<accession>A0AAG5CPJ8</accession>
<evidence type="ECO:0000313" key="1">
    <source>
        <dbReference type="EnsemblMetazoa" id="ENSAATROPP000745"/>
    </source>
</evidence>
<keyword evidence="2" id="KW-1185">Reference proteome</keyword>
<proteinExistence type="predicted"/>
<reference evidence="1" key="1">
    <citation type="submission" date="2024-04" db="UniProtKB">
        <authorList>
            <consortium name="EnsemblMetazoa"/>
        </authorList>
    </citation>
    <scope>IDENTIFICATION</scope>
    <source>
        <strain evidence="1">EBRO</strain>
    </source>
</reference>
<organism evidence="1 2">
    <name type="scientific">Anopheles atroparvus</name>
    <name type="common">European mosquito</name>
    <dbReference type="NCBI Taxonomy" id="41427"/>
    <lineage>
        <taxon>Eukaryota</taxon>
        <taxon>Metazoa</taxon>
        <taxon>Ecdysozoa</taxon>
        <taxon>Arthropoda</taxon>
        <taxon>Hexapoda</taxon>
        <taxon>Insecta</taxon>
        <taxon>Pterygota</taxon>
        <taxon>Neoptera</taxon>
        <taxon>Endopterygota</taxon>
        <taxon>Diptera</taxon>
        <taxon>Nematocera</taxon>
        <taxon>Culicoidea</taxon>
        <taxon>Culicidae</taxon>
        <taxon>Anophelinae</taxon>
        <taxon>Anopheles</taxon>
    </lineage>
</organism>
<sequence length="315" mass="36543">MDLESIYLVENLSTYNFEDTIFLASDIDAIVEKLMHPIVLKEVEKILFLAHVLKTTIDICRNIVHNYETLEELLKVNWSSTQNGAEKLKFYEKLATDDPVKMVAIRILLTRDGARSLGIMQEFYRMHYSKETFKAMLANVQQSIPSFAANNAFNCLKASVLHANSTIRLQEMCHKTKSSNITDIVMLAHLSDRPGFTECVQEFRIKLSNPINEDMLNKQILVLRKLFNDSKSLQGYQDVLKLDQFYDLNMTVLKLYHDRLLSKNVCYDSNIVMLLYLLQSDSLHDTVLRSEFLNESRFGSLDRLRIVLLELQNFR</sequence>
<evidence type="ECO:0000313" key="2">
    <source>
        <dbReference type="Proteomes" id="UP000075880"/>
    </source>
</evidence>
<dbReference type="Proteomes" id="UP000075880">
    <property type="component" value="Unassembled WGS sequence"/>
</dbReference>
<protein>
    <submittedName>
        <fullName evidence="1">Uncharacterized protein</fullName>
    </submittedName>
</protein>
<dbReference type="EnsemblMetazoa" id="ENSAATROPT000781">
    <property type="protein sequence ID" value="ENSAATROPP000745"/>
    <property type="gene ID" value="ENSAATROPG000632"/>
</dbReference>
<name>A0AAG5CPJ8_ANOAO</name>